<dbReference type="Proteomes" id="UP001175000">
    <property type="component" value="Unassembled WGS sequence"/>
</dbReference>
<name>A0AA39X222_9PEZI</name>
<keyword evidence="2" id="KW-1133">Transmembrane helix</keyword>
<keyword evidence="2" id="KW-0812">Transmembrane</keyword>
<evidence type="ECO:0000313" key="4">
    <source>
        <dbReference type="Proteomes" id="UP001175000"/>
    </source>
</evidence>
<sequence>MGDSPLSITASTAGILTFISAVTAFVYVRYQILQNGRNEISSTLEGAALSFEETKSMQHALLPGDERHEAERIKKSIQDLLKIDMDIWKECAAVAGYPTSDAITAEVPEQSDRIPQPTQYATGEPLHRYLKVVDFLVLGSLASLVWASIKLVLRLSVGITPTLLRWYGVREEVMTKTQQRDMLRSRIMHQQTLLLHIELREVKSALLSTLARLDPSRADSEEVSKATPRSQGKGMVQHQ</sequence>
<evidence type="ECO:0000256" key="2">
    <source>
        <dbReference type="SAM" id="Phobius"/>
    </source>
</evidence>
<keyword evidence="4" id="KW-1185">Reference proteome</keyword>
<organism evidence="3 4">
    <name type="scientific">Immersiella caudata</name>
    <dbReference type="NCBI Taxonomy" id="314043"/>
    <lineage>
        <taxon>Eukaryota</taxon>
        <taxon>Fungi</taxon>
        <taxon>Dikarya</taxon>
        <taxon>Ascomycota</taxon>
        <taxon>Pezizomycotina</taxon>
        <taxon>Sordariomycetes</taxon>
        <taxon>Sordariomycetidae</taxon>
        <taxon>Sordariales</taxon>
        <taxon>Lasiosphaeriaceae</taxon>
        <taxon>Immersiella</taxon>
    </lineage>
</organism>
<protein>
    <submittedName>
        <fullName evidence="3">Uncharacterized protein</fullName>
    </submittedName>
</protein>
<feature type="transmembrane region" description="Helical" evidence="2">
    <location>
        <begin position="6"/>
        <end position="28"/>
    </location>
</feature>
<dbReference type="AlphaFoldDB" id="A0AA39X222"/>
<accession>A0AA39X222</accession>
<evidence type="ECO:0000256" key="1">
    <source>
        <dbReference type="SAM" id="MobiDB-lite"/>
    </source>
</evidence>
<reference evidence="3" key="1">
    <citation type="submission" date="2023-06" db="EMBL/GenBank/DDBJ databases">
        <title>Genome-scale phylogeny and comparative genomics of the fungal order Sordariales.</title>
        <authorList>
            <consortium name="Lawrence Berkeley National Laboratory"/>
            <person name="Hensen N."/>
            <person name="Bonometti L."/>
            <person name="Westerberg I."/>
            <person name="Brannstrom I.O."/>
            <person name="Guillou S."/>
            <person name="Cros-Aarteil S."/>
            <person name="Calhoun S."/>
            <person name="Haridas S."/>
            <person name="Kuo A."/>
            <person name="Mondo S."/>
            <person name="Pangilinan J."/>
            <person name="Riley R."/>
            <person name="Labutti K."/>
            <person name="Andreopoulos B."/>
            <person name="Lipzen A."/>
            <person name="Chen C."/>
            <person name="Yanf M."/>
            <person name="Daum C."/>
            <person name="Ng V."/>
            <person name="Clum A."/>
            <person name="Steindorff A."/>
            <person name="Ohm R."/>
            <person name="Martin F."/>
            <person name="Silar P."/>
            <person name="Natvig D."/>
            <person name="Lalanne C."/>
            <person name="Gautier V."/>
            <person name="Ament-Velasquez S.L."/>
            <person name="Kruys A."/>
            <person name="Hutchinson M.I."/>
            <person name="Powell A.J."/>
            <person name="Barry K."/>
            <person name="Miller A.N."/>
            <person name="Grigoriev I.V."/>
            <person name="Debuchy R."/>
            <person name="Gladieux P."/>
            <person name="Thoren M.H."/>
            <person name="Johannesson H."/>
        </authorList>
    </citation>
    <scope>NUCLEOTIDE SEQUENCE</scope>
    <source>
        <strain evidence="3">CBS 606.72</strain>
    </source>
</reference>
<comment type="caution">
    <text evidence="3">The sequence shown here is derived from an EMBL/GenBank/DDBJ whole genome shotgun (WGS) entry which is preliminary data.</text>
</comment>
<keyword evidence="2" id="KW-0472">Membrane</keyword>
<gene>
    <name evidence="3" type="ORF">B0T14DRAFT_88411</name>
</gene>
<feature type="region of interest" description="Disordered" evidence="1">
    <location>
        <begin position="217"/>
        <end position="239"/>
    </location>
</feature>
<dbReference type="EMBL" id="JAULSU010000002">
    <property type="protein sequence ID" value="KAK0625859.1"/>
    <property type="molecule type" value="Genomic_DNA"/>
</dbReference>
<evidence type="ECO:0000313" key="3">
    <source>
        <dbReference type="EMBL" id="KAK0625859.1"/>
    </source>
</evidence>
<proteinExistence type="predicted"/>